<dbReference type="Proteomes" id="UP000286100">
    <property type="component" value="Unassembled WGS sequence"/>
</dbReference>
<comment type="caution">
    <text evidence="2">The sequence shown here is derived from an EMBL/GenBank/DDBJ whole genome shotgun (WGS) entry which is preliminary data.</text>
</comment>
<keyword evidence="3" id="KW-1185">Reference proteome</keyword>
<comment type="similarity">
    <text evidence="1">Belongs to the enoyl-CoA hydratase/isomerase family.</text>
</comment>
<organism evidence="2 3">
    <name type="scientific">Sphingomonas cavernae</name>
    <dbReference type="NCBI Taxonomy" id="2320861"/>
    <lineage>
        <taxon>Bacteria</taxon>
        <taxon>Pseudomonadati</taxon>
        <taxon>Pseudomonadota</taxon>
        <taxon>Alphaproteobacteria</taxon>
        <taxon>Sphingomonadales</taxon>
        <taxon>Sphingomonadaceae</taxon>
        <taxon>Sphingomonas</taxon>
    </lineage>
</organism>
<proteinExistence type="inferred from homology"/>
<dbReference type="CDD" id="cd06558">
    <property type="entry name" value="crotonase-like"/>
    <property type="match status" value="1"/>
</dbReference>
<name>A0A418WNM8_9SPHN</name>
<dbReference type="PANTHER" id="PTHR43802">
    <property type="entry name" value="ENOYL-COA HYDRATASE"/>
    <property type="match status" value="1"/>
</dbReference>
<dbReference type="PANTHER" id="PTHR43802:SF1">
    <property type="entry name" value="IP11341P-RELATED"/>
    <property type="match status" value="1"/>
</dbReference>
<dbReference type="EMBL" id="QYUM01000003">
    <property type="protein sequence ID" value="RJF91597.1"/>
    <property type="molecule type" value="Genomic_DNA"/>
</dbReference>
<protein>
    <submittedName>
        <fullName evidence="2">Enoyl-CoA hydratase/isomerase family protein</fullName>
    </submittedName>
</protein>
<dbReference type="Pfam" id="PF00378">
    <property type="entry name" value="ECH_1"/>
    <property type="match status" value="1"/>
</dbReference>
<dbReference type="OrthoDB" id="5730382at2"/>
<dbReference type="SUPFAM" id="SSF52096">
    <property type="entry name" value="ClpP/crotonase"/>
    <property type="match status" value="1"/>
</dbReference>
<accession>A0A418WNM8</accession>
<evidence type="ECO:0000313" key="3">
    <source>
        <dbReference type="Proteomes" id="UP000286100"/>
    </source>
</evidence>
<dbReference type="InterPro" id="IPR029045">
    <property type="entry name" value="ClpP/crotonase-like_dom_sf"/>
</dbReference>
<evidence type="ECO:0000313" key="2">
    <source>
        <dbReference type="EMBL" id="RJF91597.1"/>
    </source>
</evidence>
<evidence type="ECO:0000256" key="1">
    <source>
        <dbReference type="ARBA" id="ARBA00005254"/>
    </source>
</evidence>
<reference evidence="2 3" key="1">
    <citation type="submission" date="2018-09" db="EMBL/GenBank/DDBJ databases">
        <authorList>
            <person name="Zhu H."/>
        </authorList>
    </citation>
    <scope>NUCLEOTIDE SEQUENCE [LARGE SCALE GENOMIC DNA]</scope>
    <source>
        <strain evidence="2 3">K2R01-6</strain>
    </source>
</reference>
<keyword evidence="2" id="KW-0413">Isomerase</keyword>
<dbReference type="Gene3D" id="3.90.226.10">
    <property type="entry name" value="2-enoyl-CoA Hydratase, Chain A, domain 1"/>
    <property type="match status" value="1"/>
</dbReference>
<gene>
    <name evidence="2" type="ORF">D3876_13850</name>
</gene>
<dbReference type="GO" id="GO:0016853">
    <property type="term" value="F:isomerase activity"/>
    <property type="evidence" value="ECO:0007669"/>
    <property type="project" value="UniProtKB-KW"/>
</dbReference>
<dbReference type="InterPro" id="IPR001753">
    <property type="entry name" value="Enoyl-CoA_hydra/iso"/>
</dbReference>
<sequence length="304" mass="32372">MLELPWVGEIMPVGVIHLDAAVEDVGPLVLPSFPLIGIGDRAHPLAAQLDAIVEPPITPESLIRNICEQPAASAVLVQLLRLIDDLDVEPSLVLESMAYGLLQGSDGHAAWLASCVTTPPMPPGMVLLERRDGVLDICLKRPAARNAIDRGMRDSLREAFELAALDADIGRVIFRGVGKAFSVGADLGEFGTTRDPATAHAIRMQTLPAHAIARCAEKLEAHIQRACVGSGLEMAAFARRITASPRAWFRLPELAMGLLPGAGGCVSVSRRIGRQRAGLMILSGKRIGAETALDWGLIDAIVDD</sequence>
<dbReference type="AlphaFoldDB" id="A0A418WNM8"/>